<dbReference type="InterPro" id="IPR013594">
    <property type="entry name" value="Dynein_heavy_tail"/>
</dbReference>
<comment type="caution">
    <text evidence="2">The sequence shown here is derived from an EMBL/GenBank/DDBJ whole genome shotgun (WGS) entry which is preliminary data.</text>
</comment>
<proteinExistence type="predicted"/>
<reference evidence="2" key="1">
    <citation type="submission" date="2020-06" db="EMBL/GenBank/DDBJ databases">
        <title>Draft genome of Bugula neritina, a colonial animal packing powerful symbionts and potential medicines.</title>
        <authorList>
            <person name="Rayko M."/>
        </authorList>
    </citation>
    <scope>NUCLEOTIDE SEQUENCE [LARGE SCALE GENOMIC DNA]</scope>
    <source>
        <strain evidence="2">Kwan_BN1</strain>
    </source>
</reference>
<dbReference type="Proteomes" id="UP000593567">
    <property type="component" value="Unassembled WGS sequence"/>
</dbReference>
<evidence type="ECO:0000313" key="3">
    <source>
        <dbReference type="Proteomes" id="UP000593567"/>
    </source>
</evidence>
<dbReference type="InterPro" id="IPR026983">
    <property type="entry name" value="DHC"/>
</dbReference>
<gene>
    <name evidence="2" type="ORF">EB796_003167</name>
</gene>
<keyword evidence="3" id="KW-1185">Reference proteome</keyword>
<evidence type="ECO:0000259" key="1">
    <source>
        <dbReference type="Pfam" id="PF08385"/>
    </source>
</evidence>
<accession>A0A7J7KLK4</accession>
<evidence type="ECO:0000313" key="2">
    <source>
        <dbReference type="EMBL" id="KAF6038526.1"/>
    </source>
</evidence>
<dbReference type="GO" id="GO:0005858">
    <property type="term" value="C:axonemal dynein complex"/>
    <property type="evidence" value="ECO:0007669"/>
    <property type="project" value="TreeGrafter"/>
</dbReference>
<dbReference type="EMBL" id="VXIV02000402">
    <property type="protein sequence ID" value="KAF6038526.1"/>
    <property type="molecule type" value="Genomic_DNA"/>
</dbReference>
<dbReference type="GO" id="GO:0045505">
    <property type="term" value="F:dynein intermediate chain binding"/>
    <property type="evidence" value="ECO:0007669"/>
    <property type="project" value="InterPro"/>
</dbReference>
<dbReference type="PANTHER" id="PTHR46532:SF11">
    <property type="entry name" value="DYNEIN AXONEMAL HEAVY CHAIN 12"/>
    <property type="match status" value="1"/>
</dbReference>
<dbReference type="GO" id="GO:0051959">
    <property type="term" value="F:dynein light intermediate chain binding"/>
    <property type="evidence" value="ECO:0007669"/>
    <property type="project" value="InterPro"/>
</dbReference>
<dbReference type="PANTHER" id="PTHR46532">
    <property type="entry name" value="MALE FERTILITY FACTOR KL5"/>
    <property type="match status" value="1"/>
</dbReference>
<dbReference type="GO" id="GO:0007018">
    <property type="term" value="P:microtubule-based movement"/>
    <property type="evidence" value="ECO:0007669"/>
    <property type="project" value="InterPro"/>
</dbReference>
<sequence>MKDLEVMMINTISSAFETISTVEQGVELLDIFMHLQVREPIKRALDKRTVEVYTTFNEELNAVKKELTGKALPLPFNHPKYAGSAQWCRLLKKRIEREMMVLDRAHFLPHMGIGEETRTQYQHLCQALDENIRKDLPEWGQTVDRDPAKLLEVPLMARSTEQPPMIDINFSKSLTKMFQEIVYWERLLFEIPHYATDTYNKCEELRILREHVLLVVRDYNRIISALSLEERNLFKERIKFLDKKIHPGLTKLTWGAKNISDYFIKDCRVHANRIQTIVNDYKHANSSISNDCRRISELLLVRIDGKKIYENLEFDDDQQKHRAATKEKLMLIHKDVVSTMKQTYEVFKADGADGQGHFGSIGTHLTESIAGISRLPDILTRKRSNKEPIYVVIEKDEDTHKIQRVINQGMQDNAVNLQNYLLTWDNYREIWEIRKDAFIRRYQKLNPQVSSFDADIARYTEVANNVATQETVLNIQFVLLDCSLLKNSILGHCHEWQNKFTELLSEIATTRLKELNDFLTNMATKLVQNKIKFVNT</sequence>
<dbReference type="OrthoDB" id="10251809at2759"/>
<organism evidence="2 3">
    <name type="scientific">Bugula neritina</name>
    <name type="common">Brown bryozoan</name>
    <name type="synonym">Sertularia neritina</name>
    <dbReference type="NCBI Taxonomy" id="10212"/>
    <lineage>
        <taxon>Eukaryota</taxon>
        <taxon>Metazoa</taxon>
        <taxon>Spiralia</taxon>
        <taxon>Lophotrochozoa</taxon>
        <taxon>Bryozoa</taxon>
        <taxon>Gymnolaemata</taxon>
        <taxon>Cheilostomatida</taxon>
        <taxon>Flustrina</taxon>
        <taxon>Buguloidea</taxon>
        <taxon>Bugulidae</taxon>
        <taxon>Bugula</taxon>
    </lineage>
</organism>
<dbReference type="AlphaFoldDB" id="A0A7J7KLK4"/>
<dbReference type="Pfam" id="PF08385">
    <property type="entry name" value="DHC_N1"/>
    <property type="match status" value="1"/>
</dbReference>
<name>A0A7J7KLK4_BUGNE</name>
<protein>
    <recommendedName>
        <fullName evidence="1">Dynein heavy chain tail domain-containing protein</fullName>
    </recommendedName>
</protein>
<feature type="domain" description="Dynein heavy chain tail" evidence="1">
    <location>
        <begin position="1"/>
        <end position="262"/>
    </location>
</feature>